<dbReference type="STRING" id="585501.HMPREF6123_0226"/>
<dbReference type="Proteomes" id="UP000004121">
    <property type="component" value="Unassembled WGS sequence"/>
</dbReference>
<organism evidence="1 2">
    <name type="scientific">Oribacterium sinus F0268</name>
    <dbReference type="NCBI Taxonomy" id="585501"/>
    <lineage>
        <taxon>Bacteria</taxon>
        <taxon>Bacillati</taxon>
        <taxon>Bacillota</taxon>
        <taxon>Clostridia</taxon>
        <taxon>Lachnospirales</taxon>
        <taxon>Lachnospiraceae</taxon>
        <taxon>Oribacterium</taxon>
    </lineage>
</organism>
<proteinExistence type="predicted"/>
<gene>
    <name evidence="1" type="ORF">HMPREF6123_0226</name>
</gene>
<dbReference type="AlphaFoldDB" id="C2KUQ7"/>
<dbReference type="InParanoid" id="C2KUQ7"/>
<accession>C2KUQ7</accession>
<sequence length="60" mass="7208">MLLSLRVKSKKDCKNQNREFSEIYCLENSLISLQFFFCELFWKNTGAIWATIRLQPFLML</sequence>
<name>C2KUQ7_9FIRM</name>
<evidence type="ECO:0000313" key="2">
    <source>
        <dbReference type="Proteomes" id="UP000004121"/>
    </source>
</evidence>
<dbReference type="HOGENOM" id="CLU_2937116_0_0_9"/>
<keyword evidence="2" id="KW-1185">Reference proteome</keyword>
<dbReference type="EMBL" id="ACKX01000024">
    <property type="protein sequence ID" value="EEJ52502.1"/>
    <property type="molecule type" value="Genomic_DNA"/>
</dbReference>
<comment type="caution">
    <text evidence="1">The sequence shown here is derived from an EMBL/GenBank/DDBJ whole genome shotgun (WGS) entry which is preliminary data.</text>
</comment>
<reference evidence="1 2" key="1">
    <citation type="submission" date="2009-04" db="EMBL/GenBank/DDBJ databases">
        <authorList>
            <person name="Qin X."/>
            <person name="Bachman B."/>
            <person name="Battles P."/>
            <person name="Bell A."/>
            <person name="Bess C."/>
            <person name="Bickham C."/>
            <person name="Chaboub L."/>
            <person name="Chen D."/>
            <person name="Coyle M."/>
            <person name="Deiros D.R."/>
            <person name="Dinh H."/>
            <person name="Forbes L."/>
            <person name="Fowler G."/>
            <person name="Francisco L."/>
            <person name="Fu Q."/>
            <person name="Gubbala S."/>
            <person name="Hale W."/>
            <person name="Han Y."/>
            <person name="Hemphill L."/>
            <person name="Highlander S.K."/>
            <person name="Hirani K."/>
            <person name="Hogues M."/>
            <person name="Jackson L."/>
            <person name="Jakkamsetti A."/>
            <person name="Javaid M."/>
            <person name="Jiang H."/>
            <person name="Korchina V."/>
            <person name="Kovar C."/>
            <person name="Lara F."/>
            <person name="Lee S."/>
            <person name="Mata R."/>
            <person name="Mathew T."/>
            <person name="Moen C."/>
            <person name="Morales K."/>
            <person name="Munidasa M."/>
            <person name="Nazareth L."/>
            <person name="Ngo R."/>
            <person name="Nguyen L."/>
            <person name="Okwuonu G."/>
            <person name="Ongeri F."/>
            <person name="Patil S."/>
            <person name="Petrosino J."/>
            <person name="Pham C."/>
            <person name="Pham P."/>
            <person name="Pu L.-L."/>
            <person name="Puazo M."/>
            <person name="Raj R."/>
            <person name="Reid J."/>
            <person name="Rouhana J."/>
            <person name="Saada N."/>
            <person name="Shang Y."/>
            <person name="Simmons D."/>
            <person name="Thornton R."/>
            <person name="Warren J."/>
            <person name="Weissenberger G."/>
            <person name="Zhang J."/>
            <person name="Zhang L."/>
            <person name="Zhou C."/>
            <person name="Zhu D."/>
            <person name="Muzny D."/>
            <person name="Worley K."/>
            <person name="Gibbs R."/>
        </authorList>
    </citation>
    <scope>NUCLEOTIDE SEQUENCE [LARGE SCALE GENOMIC DNA]</scope>
    <source>
        <strain evidence="1 2">F0268</strain>
    </source>
</reference>
<evidence type="ECO:0000313" key="1">
    <source>
        <dbReference type="EMBL" id="EEJ52502.1"/>
    </source>
</evidence>
<protein>
    <submittedName>
        <fullName evidence="1">Uncharacterized protein</fullName>
    </submittedName>
</protein>